<evidence type="ECO:0000313" key="1">
    <source>
        <dbReference type="EMBL" id="KAJ7410816.1"/>
    </source>
</evidence>
<keyword evidence="2" id="KW-1185">Reference proteome</keyword>
<proteinExistence type="predicted"/>
<dbReference type="EMBL" id="WHWB01034383">
    <property type="protein sequence ID" value="KAJ7410816.1"/>
    <property type="molecule type" value="Genomic_DNA"/>
</dbReference>
<sequence>MEDREVIQDSQHSFTKGWDAIQRDLDKFKKWAHGNLLRFSKAEHKILHLGLYRYRLEDEWIESSPAKNNLGILVEEKLDNVQLIYTHKTEI</sequence>
<comment type="caution">
    <text evidence="1">The sequence shown here is derived from an EMBL/GenBank/DDBJ whole genome shotgun (WGS) entry which is preliminary data.</text>
</comment>
<protein>
    <submittedName>
        <fullName evidence="1">Rna-directed dna polymerase from mobile element jockey-like</fullName>
    </submittedName>
</protein>
<gene>
    <name evidence="1" type="ORF">WISP_106075</name>
</gene>
<dbReference type="Proteomes" id="UP001145742">
    <property type="component" value="Unassembled WGS sequence"/>
</dbReference>
<reference evidence="1" key="1">
    <citation type="submission" date="2019-10" db="EMBL/GenBank/DDBJ databases">
        <authorList>
            <person name="Soares A.E.R."/>
            <person name="Aleixo A."/>
            <person name="Schneider P."/>
            <person name="Miyaki C.Y."/>
            <person name="Schneider M.P."/>
            <person name="Mello C."/>
            <person name="Vasconcelos A.T.R."/>
        </authorList>
    </citation>
    <scope>NUCLEOTIDE SEQUENCE</scope>
    <source>
        <tissue evidence="1">Muscle</tissue>
    </source>
</reference>
<name>A0ABQ9CWZ1_9PASS</name>
<evidence type="ECO:0000313" key="2">
    <source>
        <dbReference type="Proteomes" id="UP001145742"/>
    </source>
</evidence>
<accession>A0ABQ9CWZ1</accession>
<organism evidence="1 2">
    <name type="scientific">Willisornis vidua</name>
    <name type="common">Xingu scale-backed antbird</name>
    <dbReference type="NCBI Taxonomy" id="1566151"/>
    <lineage>
        <taxon>Eukaryota</taxon>
        <taxon>Metazoa</taxon>
        <taxon>Chordata</taxon>
        <taxon>Craniata</taxon>
        <taxon>Vertebrata</taxon>
        <taxon>Euteleostomi</taxon>
        <taxon>Archelosauria</taxon>
        <taxon>Archosauria</taxon>
        <taxon>Dinosauria</taxon>
        <taxon>Saurischia</taxon>
        <taxon>Theropoda</taxon>
        <taxon>Coelurosauria</taxon>
        <taxon>Aves</taxon>
        <taxon>Neognathae</taxon>
        <taxon>Neoaves</taxon>
        <taxon>Telluraves</taxon>
        <taxon>Australaves</taxon>
        <taxon>Passeriformes</taxon>
        <taxon>Thamnophilidae</taxon>
        <taxon>Willisornis</taxon>
    </lineage>
</organism>